<evidence type="ECO:0000313" key="2">
    <source>
        <dbReference type="Proteomes" id="UP000286134"/>
    </source>
</evidence>
<evidence type="ECO:0000313" key="1">
    <source>
        <dbReference type="EMBL" id="RKF63242.1"/>
    </source>
</evidence>
<accession>A0A420I0P1</accession>
<name>A0A420I0P1_9PEZI</name>
<protein>
    <submittedName>
        <fullName evidence="1">Uncharacterized protein</fullName>
    </submittedName>
</protein>
<reference evidence="1 2" key="1">
    <citation type="journal article" date="2018" name="BMC Genomics">
        <title>Comparative genome analyses reveal sequence features reflecting distinct modes of host-adaptation between dicot and monocot powdery mildew.</title>
        <authorList>
            <person name="Wu Y."/>
            <person name="Ma X."/>
            <person name="Pan Z."/>
            <person name="Kale S.D."/>
            <person name="Song Y."/>
            <person name="King H."/>
            <person name="Zhang Q."/>
            <person name="Presley C."/>
            <person name="Deng X."/>
            <person name="Wei C.I."/>
            <person name="Xiao S."/>
        </authorList>
    </citation>
    <scope>NUCLEOTIDE SEQUENCE [LARGE SCALE GENOMIC DNA]</scope>
    <source>
        <strain evidence="1">UMSG2</strain>
    </source>
</reference>
<gene>
    <name evidence="1" type="ORF">OnM2_026024</name>
</gene>
<dbReference type="EMBL" id="MCFK01002693">
    <property type="protein sequence ID" value="RKF63242.1"/>
    <property type="molecule type" value="Genomic_DNA"/>
</dbReference>
<dbReference type="AlphaFoldDB" id="A0A420I0P1"/>
<dbReference type="Proteomes" id="UP000286134">
    <property type="component" value="Unassembled WGS sequence"/>
</dbReference>
<organism evidence="1 2">
    <name type="scientific">Erysiphe neolycopersici</name>
    <dbReference type="NCBI Taxonomy" id="212602"/>
    <lineage>
        <taxon>Eukaryota</taxon>
        <taxon>Fungi</taxon>
        <taxon>Dikarya</taxon>
        <taxon>Ascomycota</taxon>
        <taxon>Pezizomycotina</taxon>
        <taxon>Leotiomycetes</taxon>
        <taxon>Erysiphales</taxon>
        <taxon>Erysiphaceae</taxon>
        <taxon>Erysiphe</taxon>
    </lineage>
</organism>
<sequence>MCKSYTSKAIKSPRNNLRIPADGNVFVVSDMKLGHHLDATITSQEAWASLIAYARHMEVIPEVEKAMVIARSLAENKYCRKAALTKVVSGADLIRPLMSIPPSSSSSKPMVTLEMAVIVVRMH</sequence>
<comment type="caution">
    <text evidence="1">The sequence shown here is derived from an EMBL/GenBank/DDBJ whole genome shotgun (WGS) entry which is preliminary data.</text>
</comment>
<proteinExistence type="predicted"/>
<keyword evidence="2" id="KW-1185">Reference proteome</keyword>